<protein>
    <submittedName>
        <fullName evidence="6">LacI family DNA-binding transcriptional regulator</fullName>
    </submittedName>
</protein>
<evidence type="ECO:0000256" key="1">
    <source>
        <dbReference type="ARBA" id="ARBA00022491"/>
    </source>
</evidence>
<reference evidence="6 7" key="1">
    <citation type="submission" date="2018-09" db="EMBL/GenBank/DDBJ databases">
        <authorList>
            <person name="Wang Z."/>
        </authorList>
    </citation>
    <scope>NUCLEOTIDE SEQUENCE [LARGE SCALE GENOMIC DNA]</scope>
    <source>
        <strain evidence="6 7">ALS 81</strain>
    </source>
</reference>
<dbReference type="Proteomes" id="UP000286482">
    <property type="component" value="Unassembled WGS sequence"/>
</dbReference>
<dbReference type="PROSITE" id="PS50932">
    <property type="entry name" value="HTH_LACI_2"/>
    <property type="match status" value="1"/>
</dbReference>
<keyword evidence="7" id="KW-1185">Reference proteome</keyword>
<dbReference type="EMBL" id="RAQO01000005">
    <property type="protein sequence ID" value="RKF18668.1"/>
    <property type="molecule type" value="Genomic_DNA"/>
</dbReference>
<dbReference type="GO" id="GO:0000976">
    <property type="term" value="F:transcription cis-regulatory region binding"/>
    <property type="evidence" value="ECO:0007669"/>
    <property type="project" value="TreeGrafter"/>
</dbReference>
<dbReference type="Pfam" id="PF00356">
    <property type="entry name" value="LacI"/>
    <property type="match status" value="1"/>
</dbReference>
<evidence type="ECO:0000256" key="4">
    <source>
        <dbReference type="ARBA" id="ARBA00023163"/>
    </source>
</evidence>
<dbReference type="InterPro" id="IPR000843">
    <property type="entry name" value="HTH_LacI"/>
</dbReference>
<dbReference type="SUPFAM" id="SSF53822">
    <property type="entry name" value="Periplasmic binding protein-like I"/>
    <property type="match status" value="1"/>
</dbReference>
<evidence type="ECO:0000259" key="5">
    <source>
        <dbReference type="PROSITE" id="PS50932"/>
    </source>
</evidence>
<dbReference type="AlphaFoldDB" id="A0A420EDC0"/>
<accession>A0A420EDC0</accession>
<dbReference type="SMART" id="SM00354">
    <property type="entry name" value="HTH_LACI"/>
    <property type="match status" value="1"/>
</dbReference>
<keyword evidence="3 6" id="KW-0238">DNA-binding</keyword>
<dbReference type="CDD" id="cd01392">
    <property type="entry name" value="HTH_LacI"/>
    <property type="match status" value="1"/>
</dbReference>
<dbReference type="PANTHER" id="PTHR30146:SF95">
    <property type="entry name" value="RIBOSE OPERON REPRESSOR"/>
    <property type="match status" value="1"/>
</dbReference>
<dbReference type="RefSeq" id="WP_120354747.1">
    <property type="nucleotide sequence ID" value="NZ_RAQO01000005.1"/>
</dbReference>
<dbReference type="InterPro" id="IPR028082">
    <property type="entry name" value="Peripla_BP_I"/>
</dbReference>
<comment type="caution">
    <text evidence="6">The sequence shown here is derived from an EMBL/GenBank/DDBJ whole genome shotgun (WGS) entry which is preliminary data.</text>
</comment>
<dbReference type="Gene3D" id="1.10.260.40">
    <property type="entry name" value="lambda repressor-like DNA-binding domains"/>
    <property type="match status" value="1"/>
</dbReference>
<keyword evidence="2" id="KW-0805">Transcription regulation</keyword>
<evidence type="ECO:0000256" key="2">
    <source>
        <dbReference type="ARBA" id="ARBA00023015"/>
    </source>
</evidence>
<keyword evidence="4" id="KW-0804">Transcription</keyword>
<keyword evidence="1" id="KW-0678">Repressor</keyword>
<sequence>MSHKPLTTITAQDVASKAGVSRAVVSRTFSKNGSVSHKSRTKVLAAASELGYQVNVLAQSLNRQRSNLIGLVTARLSDPYRGALLESLVHQIQSEGYQVLVSEMTEKDDMESTLTKFTQLRVSGVIVTSGYPPIELVGECVRLNIPVVVINRETDISNVDVVMCDNHSGAAMAARAMIDSGRTKLAYLGIEQGTFSALDRGTGFVESIATALALGRVSYQHLQAKGSDYDAGKQAALEYLGAGLNFDGLFCANDLLACGFIDGAKALFNLHSPEHFSIIGFDDIPTAGFDAYQLTTLRQDTKAIACAALTRLHHRAKNQDIPQVIDKIGVELIQRNTL</sequence>
<feature type="domain" description="HTH lacI-type" evidence="5">
    <location>
        <begin position="9"/>
        <end position="63"/>
    </location>
</feature>
<dbReference type="SUPFAM" id="SSF47413">
    <property type="entry name" value="lambda repressor-like DNA-binding domains"/>
    <property type="match status" value="1"/>
</dbReference>
<organism evidence="6 7">
    <name type="scientific">Alginatibacterium sediminis</name>
    <dbReference type="NCBI Taxonomy" id="2164068"/>
    <lineage>
        <taxon>Bacteria</taxon>
        <taxon>Pseudomonadati</taxon>
        <taxon>Pseudomonadota</taxon>
        <taxon>Gammaproteobacteria</taxon>
        <taxon>Alteromonadales</taxon>
        <taxon>Alteromonadaceae</taxon>
        <taxon>Alginatibacterium</taxon>
    </lineage>
</organism>
<evidence type="ECO:0000313" key="6">
    <source>
        <dbReference type="EMBL" id="RKF18668.1"/>
    </source>
</evidence>
<dbReference type="InterPro" id="IPR001761">
    <property type="entry name" value="Peripla_BP/Lac1_sug-bd_dom"/>
</dbReference>
<gene>
    <name evidence="6" type="ORF">DBZ36_09705</name>
</gene>
<evidence type="ECO:0000256" key="3">
    <source>
        <dbReference type="ARBA" id="ARBA00023125"/>
    </source>
</evidence>
<dbReference type="Gene3D" id="3.40.50.2300">
    <property type="match status" value="2"/>
</dbReference>
<dbReference type="InterPro" id="IPR010982">
    <property type="entry name" value="Lambda_DNA-bd_dom_sf"/>
</dbReference>
<dbReference type="OrthoDB" id="5681588at2"/>
<evidence type="ECO:0000313" key="7">
    <source>
        <dbReference type="Proteomes" id="UP000286482"/>
    </source>
</evidence>
<dbReference type="Pfam" id="PF00532">
    <property type="entry name" value="Peripla_BP_1"/>
    <property type="match status" value="1"/>
</dbReference>
<proteinExistence type="predicted"/>
<dbReference type="GO" id="GO:0003700">
    <property type="term" value="F:DNA-binding transcription factor activity"/>
    <property type="evidence" value="ECO:0007669"/>
    <property type="project" value="TreeGrafter"/>
</dbReference>
<name>A0A420EDC0_9ALTE</name>
<dbReference type="PANTHER" id="PTHR30146">
    <property type="entry name" value="LACI-RELATED TRANSCRIPTIONAL REPRESSOR"/>
    <property type="match status" value="1"/>
</dbReference>
<dbReference type="CDD" id="cd06278">
    <property type="entry name" value="PBP1_LacI-like"/>
    <property type="match status" value="1"/>
</dbReference>